<accession>A0ABQ9W211</accession>
<evidence type="ECO:0000313" key="1">
    <source>
        <dbReference type="EMBL" id="KAK2115678.1"/>
    </source>
</evidence>
<organism evidence="1 2">
    <name type="scientific">Saguinus oedipus</name>
    <name type="common">Cotton-top tamarin</name>
    <name type="synonym">Oedipomidas oedipus</name>
    <dbReference type="NCBI Taxonomy" id="9490"/>
    <lineage>
        <taxon>Eukaryota</taxon>
        <taxon>Metazoa</taxon>
        <taxon>Chordata</taxon>
        <taxon>Craniata</taxon>
        <taxon>Vertebrata</taxon>
        <taxon>Euteleostomi</taxon>
        <taxon>Mammalia</taxon>
        <taxon>Eutheria</taxon>
        <taxon>Euarchontoglires</taxon>
        <taxon>Primates</taxon>
        <taxon>Haplorrhini</taxon>
        <taxon>Platyrrhini</taxon>
        <taxon>Cebidae</taxon>
        <taxon>Callitrichinae</taxon>
        <taxon>Saguinus</taxon>
    </lineage>
</organism>
<dbReference type="Proteomes" id="UP001266305">
    <property type="component" value="Unassembled WGS sequence"/>
</dbReference>
<comment type="caution">
    <text evidence="1">The sequence shown here is derived from an EMBL/GenBank/DDBJ whole genome shotgun (WGS) entry which is preliminary data.</text>
</comment>
<proteinExistence type="predicted"/>
<reference evidence="1 2" key="1">
    <citation type="submission" date="2023-05" db="EMBL/GenBank/DDBJ databases">
        <title>B98-5 Cell Line De Novo Hybrid Assembly: An Optical Mapping Approach.</title>
        <authorList>
            <person name="Kananen K."/>
            <person name="Auerbach J.A."/>
            <person name="Kautto E."/>
            <person name="Blachly J.S."/>
        </authorList>
    </citation>
    <scope>NUCLEOTIDE SEQUENCE [LARGE SCALE GENOMIC DNA]</scope>
    <source>
        <strain evidence="1">B95-8</strain>
        <tissue evidence="1">Cell line</tissue>
    </source>
</reference>
<keyword evidence="2" id="KW-1185">Reference proteome</keyword>
<gene>
    <name evidence="1" type="ORF">P7K49_006304</name>
</gene>
<evidence type="ECO:0000313" key="2">
    <source>
        <dbReference type="Proteomes" id="UP001266305"/>
    </source>
</evidence>
<protein>
    <submittedName>
        <fullName evidence="1">Uncharacterized protein</fullName>
    </submittedName>
</protein>
<sequence length="99" mass="10553">MTRRPNCAAPSGFNRSPQLCCCCVSVPCPDASSARVMLTLVGRGWGCARALAPRATGAWLLVVPGPRPALTFGAAPEYWATDRLYSSADLKVTAPWNMI</sequence>
<dbReference type="EMBL" id="JASSZA010000003">
    <property type="protein sequence ID" value="KAK2115678.1"/>
    <property type="molecule type" value="Genomic_DNA"/>
</dbReference>
<name>A0ABQ9W211_SAGOE</name>